<dbReference type="EMBL" id="CATNWA010016668">
    <property type="protein sequence ID" value="CAI9594427.1"/>
    <property type="molecule type" value="Genomic_DNA"/>
</dbReference>
<name>A0ABN9FF04_9NEOB</name>
<evidence type="ECO:0000313" key="2">
    <source>
        <dbReference type="Proteomes" id="UP001162483"/>
    </source>
</evidence>
<accession>A0ABN9FF04</accession>
<comment type="caution">
    <text evidence="1">The sequence shown here is derived from an EMBL/GenBank/DDBJ whole genome shotgun (WGS) entry which is preliminary data.</text>
</comment>
<gene>
    <name evidence="1" type="ORF">SPARVUS_LOCUS11726992</name>
</gene>
<reference evidence="1" key="1">
    <citation type="submission" date="2023-05" db="EMBL/GenBank/DDBJ databases">
        <authorList>
            <person name="Stuckert A."/>
        </authorList>
    </citation>
    <scope>NUCLEOTIDE SEQUENCE</scope>
</reference>
<proteinExistence type="predicted"/>
<organism evidence="1 2">
    <name type="scientific">Staurois parvus</name>
    <dbReference type="NCBI Taxonomy" id="386267"/>
    <lineage>
        <taxon>Eukaryota</taxon>
        <taxon>Metazoa</taxon>
        <taxon>Chordata</taxon>
        <taxon>Craniata</taxon>
        <taxon>Vertebrata</taxon>
        <taxon>Euteleostomi</taxon>
        <taxon>Amphibia</taxon>
        <taxon>Batrachia</taxon>
        <taxon>Anura</taxon>
        <taxon>Neobatrachia</taxon>
        <taxon>Ranoidea</taxon>
        <taxon>Ranidae</taxon>
        <taxon>Staurois</taxon>
    </lineage>
</organism>
<evidence type="ECO:0000313" key="1">
    <source>
        <dbReference type="EMBL" id="CAI9594427.1"/>
    </source>
</evidence>
<protein>
    <submittedName>
        <fullName evidence="1">Uncharacterized protein</fullName>
    </submittedName>
</protein>
<keyword evidence="2" id="KW-1185">Reference proteome</keyword>
<sequence>MPDPFLGLCQWRPKSHPRTPAQAAVVRCRLHPLPVGADCCGQRLTTPCADASSSEGDVPAGFSSAEKLIKSPDSGTNVWGEGFTIPCPWNSENVTSAGQGSVMFGPVARSTA</sequence>
<dbReference type="Proteomes" id="UP001162483">
    <property type="component" value="Unassembled WGS sequence"/>
</dbReference>